<sequence>MRDGTEISLIAYVPEFRELFQFLHYSASLYSRVGYSGPIHVSWEISHPTLGELRRLHLPQEAGHAPLPLVAPGGTLRIAVEDSAMTLINEPKEILRQLGDGLFRCFGLWEVPKRYIDSV</sequence>
<gene>
    <name evidence="1" type="ORF">S01H1_18539</name>
</gene>
<dbReference type="AlphaFoldDB" id="X0SZS5"/>
<proteinExistence type="predicted"/>
<comment type="caution">
    <text evidence="1">The sequence shown here is derived from an EMBL/GenBank/DDBJ whole genome shotgun (WGS) entry which is preliminary data.</text>
</comment>
<accession>X0SZS5</accession>
<evidence type="ECO:0000313" key="1">
    <source>
        <dbReference type="EMBL" id="GAF81432.1"/>
    </source>
</evidence>
<reference evidence="1" key="1">
    <citation type="journal article" date="2014" name="Front. Microbiol.">
        <title>High frequency of phylogenetically diverse reductive dehalogenase-homologous genes in deep subseafloor sedimentary metagenomes.</title>
        <authorList>
            <person name="Kawai M."/>
            <person name="Futagami T."/>
            <person name="Toyoda A."/>
            <person name="Takaki Y."/>
            <person name="Nishi S."/>
            <person name="Hori S."/>
            <person name="Arai W."/>
            <person name="Tsubouchi T."/>
            <person name="Morono Y."/>
            <person name="Uchiyama I."/>
            <person name="Ito T."/>
            <person name="Fujiyama A."/>
            <person name="Inagaki F."/>
            <person name="Takami H."/>
        </authorList>
    </citation>
    <scope>NUCLEOTIDE SEQUENCE</scope>
    <source>
        <strain evidence="1">Expedition CK06-06</strain>
    </source>
</reference>
<protein>
    <submittedName>
        <fullName evidence="1">Uncharacterized protein</fullName>
    </submittedName>
</protein>
<organism evidence="1">
    <name type="scientific">marine sediment metagenome</name>
    <dbReference type="NCBI Taxonomy" id="412755"/>
    <lineage>
        <taxon>unclassified sequences</taxon>
        <taxon>metagenomes</taxon>
        <taxon>ecological metagenomes</taxon>
    </lineage>
</organism>
<dbReference type="EMBL" id="BARS01009919">
    <property type="protein sequence ID" value="GAF81432.1"/>
    <property type="molecule type" value="Genomic_DNA"/>
</dbReference>
<name>X0SZS5_9ZZZZ</name>